<dbReference type="Gene3D" id="3.40.50.1000">
    <property type="entry name" value="HAD superfamily/HAD-like"/>
    <property type="match status" value="1"/>
</dbReference>
<dbReference type="PANTHER" id="PTHR43316:SF3">
    <property type="entry name" value="HALOACID DEHALOGENASE, TYPE II (AFU_ORTHOLOGUE AFUA_2G07750)-RELATED"/>
    <property type="match status" value="1"/>
</dbReference>
<sequence length="265" mass="29116">MTKSRRDFIIKTGLAGMAGLSFSVPGIANSKTNTMDNIQNKRPEILFFDVNETLLDLRLLKESVGNTLNGKSELVSLWFTTMLQYSLVETVGNQYKDFGEIGAATLMMVAANNHIKLSREKAKKAISPITSLPPHPEVRDALAKLKDDGYRLVSLTNSSNAAVEKQFTNAGLLGFFEEWLSIQDIGKYKPHADVYNWAARKLGVKPEEAMLIAAHGWDVAGALWAGWRAAFVSRPGQQQYPLAPSPEIVAPELKAISDKLIAIGK</sequence>
<dbReference type="InterPro" id="IPR023214">
    <property type="entry name" value="HAD_sf"/>
</dbReference>
<gene>
    <name evidence="3" type="ORF">SAMN05660413_02860</name>
</gene>
<dbReference type="EMBL" id="FOVL01000021">
    <property type="protein sequence ID" value="SFN86241.1"/>
    <property type="molecule type" value="Genomic_DNA"/>
</dbReference>
<reference evidence="3 4" key="1">
    <citation type="submission" date="2016-10" db="EMBL/GenBank/DDBJ databases">
        <authorList>
            <person name="de Groot N.N."/>
        </authorList>
    </citation>
    <scope>NUCLEOTIDE SEQUENCE [LARGE SCALE GENOMIC DNA]</scope>
    <source>
        <strain evidence="3 4">DSM 17794</strain>
    </source>
</reference>
<dbReference type="InterPro" id="IPR051540">
    <property type="entry name" value="S-2-haloacid_dehalogenase"/>
</dbReference>
<dbReference type="PANTHER" id="PTHR43316">
    <property type="entry name" value="HYDROLASE, HALOACID DELAHOGENASE-RELATED"/>
    <property type="match status" value="1"/>
</dbReference>
<evidence type="ECO:0000256" key="2">
    <source>
        <dbReference type="ARBA" id="ARBA00022801"/>
    </source>
</evidence>
<dbReference type="InterPro" id="IPR006328">
    <property type="entry name" value="2-HAD"/>
</dbReference>
<dbReference type="Pfam" id="PF00702">
    <property type="entry name" value="Hydrolase"/>
    <property type="match status" value="1"/>
</dbReference>
<evidence type="ECO:0000256" key="1">
    <source>
        <dbReference type="ARBA" id="ARBA00008106"/>
    </source>
</evidence>
<dbReference type="PRINTS" id="PR00413">
    <property type="entry name" value="HADHALOGNASE"/>
</dbReference>
<dbReference type="GO" id="GO:0019120">
    <property type="term" value="F:hydrolase activity, acting on acid halide bonds, in C-halide compounds"/>
    <property type="evidence" value="ECO:0007669"/>
    <property type="project" value="InterPro"/>
</dbReference>
<dbReference type="SFLD" id="SFLDG01129">
    <property type="entry name" value="C1.5:_HAD__Beta-PGM__Phosphata"/>
    <property type="match status" value="1"/>
</dbReference>
<organism evidence="3 4">
    <name type="scientific">Salegentibacter flavus</name>
    <dbReference type="NCBI Taxonomy" id="287099"/>
    <lineage>
        <taxon>Bacteria</taxon>
        <taxon>Pseudomonadati</taxon>
        <taxon>Bacteroidota</taxon>
        <taxon>Flavobacteriia</taxon>
        <taxon>Flavobacteriales</taxon>
        <taxon>Flavobacteriaceae</taxon>
        <taxon>Salegentibacter</taxon>
    </lineage>
</organism>
<protein>
    <submittedName>
        <fullName evidence="3">2-haloacid dehalogenase</fullName>
    </submittedName>
</protein>
<dbReference type="InterPro" id="IPR023198">
    <property type="entry name" value="PGP-like_dom2"/>
</dbReference>
<keyword evidence="4" id="KW-1185">Reference proteome</keyword>
<evidence type="ECO:0000313" key="4">
    <source>
        <dbReference type="Proteomes" id="UP000199153"/>
    </source>
</evidence>
<dbReference type="InterPro" id="IPR006439">
    <property type="entry name" value="HAD-SF_hydro_IA"/>
</dbReference>
<name>A0A1I5CHX9_9FLAO</name>
<dbReference type="SFLD" id="SFLDS00003">
    <property type="entry name" value="Haloacid_Dehalogenase"/>
    <property type="match status" value="1"/>
</dbReference>
<accession>A0A1I5CHX9</accession>
<evidence type="ECO:0000313" key="3">
    <source>
        <dbReference type="EMBL" id="SFN86241.1"/>
    </source>
</evidence>
<dbReference type="Gene3D" id="1.10.150.240">
    <property type="entry name" value="Putative phosphatase, domain 2"/>
    <property type="match status" value="1"/>
</dbReference>
<dbReference type="Proteomes" id="UP000199153">
    <property type="component" value="Unassembled WGS sequence"/>
</dbReference>
<comment type="similarity">
    <text evidence="1">Belongs to the HAD-like hydrolase superfamily. S-2-haloalkanoic acid dehalogenase family.</text>
</comment>
<dbReference type="NCBIfam" id="TIGR01493">
    <property type="entry name" value="HAD-SF-IA-v2"/>
    <property type="match status" value="1"/>
</dbReference>
<dbReference type="InterPro" id="IPR006311">
    <property type="entry name" value="TAT_signal"/>
</dbReference>
<dbReference type="STRING" id="287099.SAMN05660413_02860"/>
<keyword evidence="2" id="KW-0378">Hydrolase</keyword>
<dbReference type="CDD" id="cd02588">
    <property type="entry name" value="HAD_L2-DEX"/>
    <property type="match status" value="1"/>
</dbReference>
<proteinExistence type="inferred from homology"/>
<dbReference type="SUPFAM" id="SSF56784">
    <property type="entry name" value="HAD-like"/>
    <property type="match status" value="1"/>
</dbReference>
<dbReference type="RefSeq" id="WP_093410884.1">
    <property type="nucleotide sequence ID" value="NZ_FOVL01000021.1"/>
</dbReference>
<dbReference type="AlphaFoldDB" id="A0A1I5CHX9"/>
<dbReference type="InterPro" id="IPR036412">
    <property type="entry name" value="HAD-like_sf"/>
</dbReference>
<dbReference type="PROSITE" id="PS51318">
    <property type="entry name" value="TAT"/>
    <property type="match status" value="1"/>
</dbReference>
<dbReference type="OrthoDB" id="264363at2"/>
<dbReference type="NCBIfam" id="TIGR01428">
    <property type="entry name" value="HAD_type_II"/>
    <property type="match status" value="1"/>
</dbReference>